<dbReference type="EMBL" id="FUYF01000005">
    <property type="protein sequence ID" value="SKA83469.1"/>
    <property type="molecule type" value="Genomic_DNA"/>
</dbReference>
<reference evidence="1 2" key="1">
    <citation type="submission" date="2017-02" db="EMBL/GenBank/DDBJ databases">
        <authorList>
            <person name="Peterson S.W."/>
        </authorList>
    </citation>
    <scope>NUCLEOTIDE SEQUENCE [LARGE SCALE GENOMIC DNA]</scope>
    <source>
        <strain evidence="1 2">ATCC 27749</strain>
    </source>
</reference>
<evidence type="ECO:0000313" key="1">
    <source>
        <dbReference type="EMBL" id="SKA83469.1"/>
    </source>
</evidence>
<dbReference type="PANTHER" id="PTHR11122">
    <property type="entry name" value="APOSPORY-ASSOCIATED PROTEIN C-RELATED"/>
    <property type="match status" value="1"/>
</dbReference>
<dbReference type="AlphaFoldDB" id="A0A1T4X1V2"/>
<keyword evidence="2" id="KW-1185">Reference proteome</keyword>
<dbReference type="SUPFAM" id="SSF74650">
    <property type="entry name" value="Galactose mutarotase-like"/>
    <property type="match status" value="1"/>
</dbReference>
<dbReference type="InterPro" id="IPR011013">
    <property type="entry name" value="Gal_mutarotase_sf_dom"/>
</dbReference>
<accession>A0A1T4X1V2</accession>
<dbReference type="GO" id="GO:0016853">
    <property type="term" value="F:isomerase activity"/>
    <property type="evidence" value="ECO:0007669"/>
    <property type="project" value="InterPro"/>
</dbReference>
<dbReference type="Gene3D" id="2.70.98.10">
    <property type="match status" value="1"/>
</dbReference>
<dbReference type="PANTHER" id="PTHR11122:SF13">
    <property type="entry name" value="GLUCOSE-6-PHOSPHATE 1-EPIMERASE"/>
    <property type="match status" value="1"/>
</dbReference>
<dbReference type="GO" id="GO:0005975">
    <property type="term" value="P:carbohydrate metabolic process"/>
    <property type="evidence" value="ECO:0007669"/>
    <property type="project" value="InterPro"/>
</dbReference>
<sequence length="293" mass="32875">MQYSIENDILRLTVDSHGAEPVSVIHKPTGAELLWQADPAVWKRHAPILFPYTGKLTGGKMLAKGVEYAGGQHGFARDVEHTMTHHADNLLEFELHANAETLPKWPYAFVLRSTFTLEGETVHHTLTVENPVEDKLCFGIGYHPAFALPFDDRHVTEDYEIRFDGVESPLCVSAQPNGLLNGQSYYLARNVEAIQLTDDLFDNDSHAMVNLRSAHVSVIEKDTGRSVICDVSDFPYTLIWSAPKKPLHFICIEPWHSLPGEENGPIDWEQRPCAAILKKGESWSTTLSTTFVR</sequence>
<evidence type="ECO:0000313" key="2">
    <source>
        <dbReference type="Proteomes" id="UP000190286"/>
    </source>
</evidence>
<protein>
    <submittedName>
        <fullName evidence="1">Aldose 1-epimerase</fullName>
    </submittedName>
</protein>
<dbReference type="Pfam" id="PF01263">
    <property type="entry name" value="Aldose_epim"/>
    <property type="match status" value="1"/>
</dbReference>
<dbReference type="CDD" id="cd09024">
    <property type="entry name" value="Aldose_epim_lacX"/>
    <property type="match status" value="1"/>
</dbReference>
<dbReference type="InterPro" id="IPR037481">
    <property type="entry name" value="LacX"/>
</dbReference>
<dbReference type="GO" id="GO:0030246">
    <property type="term" value="F:carbohydrate binding"/>
    <property type="evidence" value="ECO:0007669"/>
    <property type="project" value="InterPro"/>
</dbReference>
<dbReference type="Proteomes" id="UP000190286">
    <property type="component" value="Unassembled WGS sequence"/>
</dbReference>
<name>A0A1T4X1V2_9FIRM</name>
<organism evidence="1 2">
    <name type="scientific">Gemmiger formicilis</name>
    <dbReference type="NCBI Taxonomy" id="745368"/>
    <lineage>
        <taxon>Bacteria</taxon>
        <taxon>Bacillati</taxon>
        <taxon>Bacillota</taxon>
        <taxon>Clostridia</taxon>
        <taxon>Eubacteriales</taxon>
        <taxon>Gemmiger</taxon>
    </lineage>
</organism>
<proteinExistence type="predicted"/>
<dbReference type="InterPro" id="IPR014718">
    <property type="entry name" value="GH-type_carb-bd"/>
</dbReference>
<dbReference type="OrthoDB" id="9795355at2"/>
<dbReference type="STRING" id="745368.SAMN02745178_01332"/>
<dbReference type="GeneID" id="93337807"/>
<dbReference type="RefSeq" id="WP_078784292.1">
    <property type="nucleotide sequence ID" value="NZ_CABIYV010000008.1"/>
</dbReference>
<gene>
    <name evidence="1" type="ORF">SAMN02745178_01332</name>
</gene>
<dbReference type="InterPro" id="IPR008183">
    <property type="entry name" value="Aldose_1/G6P_1-epimerase"/>
</dbReference>